<gene>
    <name evidence="1" type="ORF">MNBD_GAMMA09-1421</name>
</gene>
<sequence>MAELTFKEISYIRAALKYRLLGLEREIEADNEDKLEEPLSEDERVDIQEDIVVYDKLLYMFEKAEKQSQELKVVSNINLADRGEAPSK</sequence>
<dbReference type="EMBL" id="UOFI01000089">
    <property type="protein sequence ID" value="VAW66936.1"/>
    <property type="molecule type" value="Genomic_DNA"/>
</dbReference>
<name>A0A3B0YF01_9ZZZZ</name>
<proteinExistence type="predicted"/>
<evidence type="ECO:0000313" key="1">
    <source>
        <dbReference type="EMBL" id="VAW66936.1"/>
    </source>
</evidence>
<dbReference type="AlphaFoldDB" id="A0A3B0YF01"/>
<accession>A0A3B0YF01</accession>
<reference evidence="1" key="1">
    <citation type="submission" date="2018-06" db="EMBL/GenBank/DDBJ databases">
        <authorList>
            <person name="Zhirakovskaya E."/>
        </authorList>
    </citation>
    <scope>NUCLEOTIDE SEQUENCE</scope>
</reference>
<protein>
    <submittedName>
        <fullName evidence="1">Uncharacterized protein</fullName>
    </submittedName>
</protein>
<organism evidence="1">
    <name type="scientific">hydrothermal vent metagenome</name>
    <dbReference type="NCBI Taxonomy" id="652676"/>
    <lineage>
        <taxon>unclassified sequences</taxon>
        <taxon>metagenomes</taxon>
        <taxon>ecological metagenomes</taxon>
    </lineage>
</organism>